<dbReference type="InterPro" id="IPR027417">
    <property type="entry name" value="P-loop_NTPase"/>
</dbReference>
<comment type="subcellular location">
    <subcellularLocation>
        <location evidence="9">Cytoplasm</location>
    </subcellularLocation>
    <subcellularLocation>
        <location evidence="9">Nucleus</location>
    </subcellularLocation>
    <text evidence="9">Predominantly cytoplasmic.</text>
</comment>
<dbReference type="EMBL" id="JAABOE010000003">
    <property type="protein sequence ID" value="KAF3191545.1"/>
    <property type="molecule type" value="Genomic_DNA"/>
</dbReference>
<comment type="similarity">
    <text evidence="9">Belongs to the adenylate kinase family. UMP-CMP kinase subfamily.</text>
</comment>
<feature type="transmembrane region" description="Helical" evidence="11">
    <location>
        <begin position="103"/>
        <end position="121"/>
    </location>
</feature>
<evidence type="ECO:0000256" key="10">
    <source>
        <dbReference type="SAM" id="MobiDB-lite"/>
    </source>
</evidence>
<dbReference type="HAMAP" id="MF_03172">
    <property type="entry name" value="Adenylate_kinase_UMP_CMP_kin"/>
    <property type="match status" value="1"/>
</dbReference>
<comment type="caution">
    <text evidence="12">The sequence shown here is derived from an EMBL/GenBank/DDBJ whole genome shotgun (WGS) entry which is preliminary data.</text>
</comment>
<feature type="binding site" evidence="9">
    <location>
        <position position="291"/>
    </location>
    <ligand>
        <name>a ribonucleoside 5'-phosphate</name>
        <dbReference type="ChEBI" id="CHEBI:58043"/>
    </ligand>
</feature>
<dbReference type="GO" id="GO:0005737">
    <property type="term" value="C:cytoplasm"/>
    <property type="evidence" value="ECO:0007669"/>
    <property type="project" value="UniProtKB-SubCell"/>
</dbReference>
<evidence type="ECO:0000256" key="11">
    <source>
        <dbReference type="SAM" id="Phobius"/>
    </source>
</evidence>
<feature type="region of interest" description="NMPbind" evidence="9">
    <location>
        <begin position="188"/>
        <end position="218"/>
    </location>
</feature>
<keyword evidence="5 9" id="KW-0067">ATP-binding</keyword>
<dbReference type="GO" id="GO:0005634">
    <property type="term" value="C:nucleus"/>
    <property type="evidence" value="ECO:0007669"/>
    <property type="project" value="UniProtKB-SubCell"/>
</dbReference>
<sequence length="557" mass="61999">MNVSFRSTSRSLQRATKSLHSLSKARQIPRGANLRTFRETQSFQSNIRLSGATAAPRSFVRNYVTGQDQQQPPKPSNPPTTSASGPIGGPGAPRPPRDDKLKAWPFVLIFAIGAVTFAAVLDKKQERTKMPVVPAAKSDSDGLPRLRDDGPIFDPKDIKVIFVLGGPGVGKGTQCAKLVKDYGFVHLSAGDLLREEQSREGTDYGDLIKTYIREGKIVPMEVTIVLLENAMKRNIEQNKKTKFLIDGFPRQMDQALKFEEVVVPSQFTLFFDCDEDTMTKRLLERGKTSGRSDDNMESILKRFRTFKETSMPVVNYFESQKKVVKVDGGKNIDAVYKDVVSYIADRLKLYLRHPPGIDSEVHVDPTIAHNCLTFARRPPGHSHSKPHYLPPQTRPIDDVEIEYVEPTKPAIIYSKAKGLRAIVVPKFLGDLPQTRPIDDVEIEYINESPPSQSFETSVAPQKPKVPRPQPGLEIESDDDSLKRTYAYGRIPDAFHQWCGPPGQEILVDSSRGMTTSPLAFMSGAVDPKKRTITPDPKSASRVLMGQPMVASKKEFSP</sequence>
<feature type="compositionally biased region" description="Polar residues" evidence="10">
    <location>
        <begin position="1"/>
        <end position="21"/>
    </location>
</feature>
<dbReference type="InterPro" id="IPR000850">
    <property type="entry name" value="Adenylat/UMP-CMP_kin"/>
</dbReference>
<dbReference type="GO" id="GO:0005524">
    <property type="term" value="F:ATP binding"/>
    <property type="evidence" value="ECO:0007669"/>
    <property type="project" value="UniProtKB-KW"/>
</dbReference>
<reference evidence="12 13" key="1">
    <citation type="submission" date="2019-06" db="EMBL/GenBank/DDBJ databases">
        <authorList>
            <person name="Palmer J.M."/>
        </authorList>
    </citation>
    <scope>NUCLEOTIDE SEQUENCE [LARGE SCALE GENOMIC DNA]</scope>
    <source>
        <strain evidence="12 13">TWF788</strain>
    </source>
</reference>
<evidence type="ECO:0000256" key="4">
    <source>
        <dbReference type="ARBA" id="ARBA00022777"/>
    </source>
</evidence>
<gene>
    <name evidence="12" type="ORF">TWF788_006142</name>
</gene>
<accession>A0A7C8Q3N9</accession>
<comment type="subunit">
    <text evidence="9">Monomer.</text>
</comment>
<dbReference type="GO" id="GO:0016776">
    <property type="term" value="F:phosphotransferase activity, phosphate group as acceptor"/>
    <property type="evidence" value="ECO:0007669"/>
    <property type="project" value="InterPro"/>
</dbReference>
<feature type="region of interest" description="Disordered" evidence="10">
    <location>
        <begin position="518"/>
        <end position="557"/>
    </location>
</feature>
<dbReference type="PROSITE" id="PS00113">
    <property type="entry name" value="ADENYLATE_KINASE"/>
    <property type="match status" value="1"/>
</dbReference>
<evidence type="ECO:0000313" key="12">
    <source>
        <dbReference type="EMBL" id="KAF3191545.1"/>
    </source>
</evidence>
<evidence type="ECO:0000256" key="5">
    <source>
        <dbReference type="ARBA" id="ARBA00022840"/>
    </source>
</evidence>
<name>A0A7C8Q3N9_ORBOL</name>
<dbReference type="InterPro" id="IPR033690">
    <property type="entry name" value="Adenylat_kinase_CS"/>
</dbReference>
<keyword evidence="3 9" id="KW-0547">Nucleotide-binding</keyword>
<evidence type="ECO:0000313" key="13">
    <source>
        <dbReference type="Proteomes" id="UP000479691"/>
    </source>
</evidence>
<keyword evidence="2 9" id="KW-0808">Transferase</keyword>
<dbReference type="Pfam" id="PF00406">
    <property type="entry name" value="ADK"/>
    <property type="match status" value="1"/>
</dbReference>
<protein>
    <recommendedName>
        <fullName evidence="9">Uridylate kinase</fullName>
        <shortName evidence="9">UK</shortName>
        <ecNumber evidence="9">2.7.4.14</ecNumber>
    </recommendedName>
    <alternativeName>
        <fullName evidence="9">ATP:UMP phosphotransferase</fullName>
    </alternativeName>
    <alternativeName>
        <fullName evidence="9">Deoxycytidylate kinase</fullName>
        <shortName evidence="9">CK</shortName>
        <shortName evidence="9">dCMP kinase</shortName>
    </alternativeName>
    <alternativeName>
        <fullName evidence="9">Uridine monophosphate kinase</fullName>
        <shortName evidence="9">UMP kinase</shortName>
        <shortName evidence="9">UMPK</shortName>
    </alternativeName>
</protein>
<dbReference type="PANTHER" id="PTHR23359">
    <property type="entry name" value="NUCLEOTIDE KINASE"/>
    <property type="match status" value="1"/>
</dbReference>
<feature type="compositionally biased region" description="Polar residues" evidence="10">
    <location>
        <begin position="449"/>
        <end position="459"/>
    </location>
</feature>
<dbReference type="CDD" id="cd01428">
    <property type="entry name" value="ADK"/>
    <property type="match status" value="1"/>
</dbReference>
<evidence type="ECO:0000256" key="6">
    <source>
        <dbReference type="ARBA" id="ARBA00022975"/>
    </source>
</evidence>
<keyword evidence="4 9" id="KW-0418">Kinase</keyword>
<dbReference type="NCBIfam" id="TIGR01359">
    <property type="entry name" value="UMP_CMP_kin_fam"/>
    <property type="match status" value="1"/>
</dbReference>
<feature type="binding site" evidence="9">
    <location>
        <position position="330"/>
    </location>
    <ligand>
        <name>ATP</name>
        <dbReference type="ChEBI" id="CHEBI:30616"/>
    </ligand>
</feature>
<keyword evidence="7 9" id="KW-0539">Nucleus</keyword>
<keyword evidence="11" id="KW-1133">Transmembrane helix</keyword>
<evidence type="ECO:0000256" key="7">
    <source>
        <dbReference type="ARBA" id="ARBA00023242"/>
    </source>
</evidence>
<evidence type="ECO:0000256" key="9">
    <source>
        <dbReference type="HAMAP-Rule" id="MF_03172"/>
    </source>
</evidence>
<dbReference type="GO" id="GO:0019205">
    <property type="term" value="F:nucleobase-containing compound kinase activity"/>
    <property type="evidence" value="ECO:0007669"/>
    <property type="project" value="InterPro"/>
</dbReference>
<dbReference type="InterPro" id="IPR006266">
    <property type="entry name" value="UMP_CMP_kinase"/>
</dbReference>
<dbReference type="SUPFAM" id="SSF52540">
    <property type="entry name" value="P-loop containing nucleoside triphosphate hydrolases"/>
    <property type="match status" value="1"/>
</dbReference>
<evidence type="ECO:0000256" key="1">
    <source>
        <dbReference type="ARBA" id="ARBA00022490"/>
    </source>
</evidence>
<comment type="domain">
    <text evidence="9">Consists of three domains, a large central CORE domain and two small peripheral domains, NMPbind and LID, which undergo movements during catalysis. The LID domain closes over the site of phosphoryl transfer upon ATP binding. Assembling and dissambling the active center during each catalytic cycle provides an effective means to prevent ATP hydrolysis.</text>
</comment>
<keyword evidence="11" id="KW-0812">Transmembrane</keyword>
<feature type="region of interest" description="LID" evidence="9">
    <location>
        <begin position="284"/>
        <end position="294"/>
    </location>
</feature>
<dbReference type="HAMAP" id="MF_00235">
    <property type="entry name" value="Adenylate_kinase_Adk"/>
    <property type="match status" value="1"/>
</dbReference>
<proteinExistence type="inferred from homology"/>
<feature type="binding site" evidence="9">
    <location>
        <position position="302"/>
    </location>
    <ligand>
        <name>a ribonucleoside 5'-phosphate</name>
        <dbReference type="ChEBI" id="CHEBI:58043"/>
    </ligand>
</feature>
<dbReference type="GO" id="GO:0006207">
    <property type="term" value="P:'de novo' pyrimidine nucleobase biosynthetic process"/>
    <property type="evidence" value="ECO:0007669"/>
    <property type="project" value="InterPro"/>
</dbReference>
<feature type="region of interest" description="Disordered" evidence="10">
    <location>
        <begin position="449"/>
        <end position="477"/>
    </location>
</feature>
<dbReference type="GO" id="GO:0009123">
    <property type="term" value="P:nucleoside monophosphate metabolic process"/>
    <property type="evidence" value="ECO:0007669"/>
    <property type="project" value="UniProtKB-ARBA"/>
</dbReference>
<keyword evidence="11" id="KW-0472">Membrane</keyword>
<feature type="binding site" evidence="9">
    <location>
        <begin position="247"/>
        <end position="250"/>
    </location>
    <ligand>
        <name>a ribonucleoside 5'-phosphate</name>
        <dbReference type="ChEBI" id="CHEBI:58043"/>
    </ligand>
</feature>
<feature type="region of interest" description="Disordered" evidence="10">
    <location>
        <begin position="1"/>
        <end position="32"/>
    </location>
</feature>
<dbReference type="FunFam" id="3.40.50.300:FF:000315">
    <property type="entry name" value="Adenylate kinase 1"/>
    <property type="match status" value="1"/>
</dbReference>
<comment type="catalytic activity">
    <reaction evidence="8 9">
        <text>UMP + ATP = UDP + ADP</text>
        <dbReference type="Rhea" id="RHEA:24400"/>
        <dbReference type="ChEBI" id="CHEBI:30616"/>
        <dbReference type="ChEBI" id="CHEBI:57865"/>
        <dbReference type="ChEBI" id="CHEBI:58223"/>
        <dbReference type="ChEBI" id="CHEBI:456216"/>
        <dbReference type="EC" id="2.7.4.14"/>
    </reaction>
</comment>
<dbReference type="PRINTS" id="PR00094">
    <property type="entry name" value="ADENYLTKNASE"/>
</dbReference>
<dbReference type="AlphaFoldDB" id="A0A7C8Q3N9"/>
<dbReference type="GO" id="GO:0006221">
    <property type="term" value="P:pyrimidine nucleotide biosynthetic process"/>
    <property type="evidence" value="ECO:0007669"/>
    <property type="project" value="UniProtKB-UniRule"/>
</dbReference>
<feature type="binding site" evidence="9">
    <location>
        <begin position="168"/>
        <end position="173"/>
    </location>
    <ligand>
        <name>ATP</name>
        <dbReference type="ChEBI" id="CHEBI:30616"/>
    </ligand>
</feature>
<evidence type="ECO:0000256" key="8">
    <source>
        <dbReference type="ARBA" id="ARBA00048116"/>
    </source>
</evidence>
<organism evidence="12 13">
    <name type="scientific">Orbilia oligospora</name>
    <name type="common">Nematode-trapping fungus</name>
    <name type="synonym">Arthrobotrys oligospora</name>
    <dbReference type="NCBI Taxonomy" id="2813651"/>
    <lineage>
        <taxon>Eukaryota</taxon>
        <taxon>Fungi</taxon>
        <taxon>Dikarya</taxon>
        <taxon>Ascomycota</taxon>
        <taxon>Pezizomycotina</taxon>
        <taxon>Orbiliomycetes</taxon>
        <taxon>Orbiliales</taxon>
        <taxon>Orbiliaceae</taxon>
        <taxon>Orbilia</taxon>
    </lineage>
</organism>
<dbReference type="Proteomes" id="UP000479691">
    <property type="component" value="Unassembled WGS sequence"/>
</dbReference>
<keyword evidence="1 9" id="KW-0963">Cytoplasm</keyword>
<comment type="cofactor">
    <cofactor evidence="9">
        <name>Mg(2+)</name>
        <dbReference type="ChEBI" id="CHEBI:18420"/>
    </cofactor>
    <text evidence="9">Binds 1 Mg(2+) ion per monomer.</text>
</comment>
<dbReference type="EC" id="2.7.4.14" evidence="9"/>
<evidence type="ECO:0000256" key="2">
    <source>
        <dbReference type="ARBA" id="ARBA00022679"/>
    </source>
</evidence>
<feature type="binding site" evidence="9">
    <location>
        <position position="285"/>
    </location>
    <ligand>
        <name>ATP</name>
        <dbReference type="ChEBI" id="CHEBI:30616"/>
    </ligand>
</feature>
<dbReference type="Gene3D" id="3.40.50.300">
    <property type="entry name" value="P-loop containing nucleotide triphosphate hydrolases"/>
    <property type="match status" value="1"/>
</dbReference>
<feature type="binding site" evidence="9">
    <location>
        <begin position="216"/>
        <end position="218"/>
    </location>
    <ligand>
        <name>a ribonucleoside 5'-phosphate</name>
        <dbReference type="ChEBI" id="CHEBI:58043"/>
    </ligand>
</feature>
<feature type="binding site" evidence="9">
    <location>
        <position position="254"/>
    </location>
    <ligand>
        <name>a ribonucleoside 5'-phosphate</name>
        <dbReference type="ChEBI" id="CHEBI:58043"/>
    </ligand>
</feature>
<feature type="binding site" evidence="9">
    <location>
        <position position="194"/>
    </location>
    <ligand>
        <name>a ribonucleoside 5'-phosphate</name>
        <dbReference type="ChEBI" id="CHEBI:58043"/>
    </ligand>
</feature>
<comment type="function">
    <text evidence="9">Catalyzes the phosphorylation of pyrimidine nucleoside monophosphates at the expense of ATP. Plays an important role in de novo pyrimidine nucleotide biosynthesis. Has preference for UMP and dUMP as phosphate acceptors, but can also use CMP, dCMP and AMP.</text>
</comment>
<keyword evidence="6 9" id="KW-0665">Pyrimidine biosynthesis</keyword>
<feature type="region of interest" description="Disordered" evidence="10">
    <location>
        <begin position="65"/>
        <end position="98"/>
    </location>
</feature>
<evidence type="ECO:0000256" key="3">
    <source>
        <dbReference type="ARBA" id="ARBA00022741"/>
    </source>
</evidence>